<evidence type="ECO:0000313" key="3">
    <source>
        <dbReference type="Proteomes" id="UP000827092"/>
    </source>
</evidence>
<dbReference type="Proteomes" id="UP000827092">
    <property type="component" value="Unassembled WGS sequence"/>
</dbReference>
<protein>
    <submittedName>
        <fullName evidence="2">Uncharacterized protein</fullName>
    </submittedName>
</protein>
<keyword evidence="1" id="KW-1133">Transmembrane helix</keyword>
<feature type="transmembrane region" description="Helical" evidence="1">
    <location>
        <begin position="53"/>
        <end position="74"/>
    </location>
</feature>
<sequence length="94" mass="10345">MLNIQQVVPYAIICLSFLVCCVKGKTVLFGGHGGGKHGHVSENWGVLSRGTQIFLFVLGGILGLFSLYGLYRLIRWCKLDPRKPGPHPNNPNIL</sequence>
<feature type="transmembrane region" description="Helical" evidence="1">
    <location>
        <begin position="7"/>
        <end position="33"/>
    </location>
</feature>
<name>A0AAV6U6Q0_9ARAC</name>
<evidence type="ECO:0000256" key="1">
    <source>
        <dbReference type="SAM" id="Phobius"/>
    </source>
</evidence>
<accession>A0AAV6U6Q0</accession>
<reference evidence="2 3" key="1">
    <citation type="journal article" date="2022" name="Nat. Ecol. Evol.">
        <title>A masculinizing supergene underlies an exaggerated male reproductive morph in a spider.</title>
        <authorList>
            <person name="Hendrickx F."/>
            <person name="De Corte Z."/>
            <person name="Sonet G."/>
            <person name="Van Belleghem S.M."/>
            <person name="Kostlbacher S."/>
            <person name="Vangestel C."/>
        </authorList>
    </citation>
    <scope>NUCLEOTIDE SEQUENCE [LARGE SCALE GENOMIC DNA]</scope>
    <source>
        <strain evidence="2">W744_W776</strain>
    </source>
</reference>
<dbReference type="EMBL" id="JAFNEN010000634">
    <property type="protein sequence ID" value="KAG8179341.1"/>
    <property type="molecule type" value="Genomic_DNA"/>
</dbReference>
<dbReference type="AlphaFoldDB" id="A0AAV6U6Q0"/>
<keyword evidence="1" id="KW-0472">Membrane</keyword>
<keyword evidence="3" id="KW-1185">Reference proteome</keyword>
<gene>
    <name evidence="2" type="ORF">JTE90_007614</name>
</gene>
<comment type="caution">
    <text evidence="2">The sequence shown here is derived from an EMBL/GenBank/DDBJ whole genome shotgun (WGS) entry which is preliminary data.</text>
</comment>
<organism evidence="2 3">
    <name type="scientific">Oedothorax gibbosus</name>
    <dbReference type="NCBI Taxonomy" id="931172"/>
    <lineage>
        <taxon>Eukaryota</taxon>
        <taxon>Metazoa</taxon>
        <taxon>Ecdysozoa</taxon>
        <taxon>Arthropoda</taxon>
        <taxon>Chelicerata</taxon>
        <taxon>Arachnida</taxon>
        <taxon>Araneae</taxon>
        <taxon>Araneomorphae</taxon>
        <taxon>Entelegynae</taxon>
        <taxon>Araneoidea</taxon>
        <taxon>Linyphiidae</taxon>
        <taxon>Erigoninae</taxon>
        <taxon>Oedothorax</taxon>
    </lineage>
</organism>
<evidence type="ECO:0000313" key="2">
    <source>
        <dbReference type="EMBL" id="KAG8179341.1"/>
    </source>
</evidence>
<proteinExistence type="predicted"/>
<keyword evidence="1" id="KW-0812">Transmembrane</keyword>